<evidence type="ECO:0000256" key="9">
    <source>
        <dbReference type="ARBA" id="ARBA00022905"/>
    </source>
</evidence>
<keyword evidence="6" id="KW-0479">Metal-binding</keyword>
<dbReference type="GO" id="GO:0004222">
    <property type="term" value="F:metalloendopeptidase activity"/>
    <property type="evidence" value="ECO:0007669"/>
    <property type="project" value="InterPro"/>
</dbReference>
<evidence type="ECO:0000256" key="1">
    <source>
        <dbReference type="ARBA" id="ARBA00001947"/>
    </source>
</evidence>
<gene>
    <name evidence="16" type="primary">pqqF</name>
    <name evidence="16" type="ORF">C1S65_02065</name>
</gene>
<evidence type="ECO:0000256" key="12">
    <source>
        <dbReference type="ARBA" id="ARBA00030977"/>
    </source>
</evidence>
<dbReference type="Pfam" id="PF22456">
    <property type="entry name" value="PqqF-like_C_4"/>
    <property type="match status" value="1"/>
</dbReference>
<dbReference type="RefSeq" id="WP_112897170.1">
    <property type="nucleotide sequence ID" value="NZ_CP030750.1"/>
</dbReference>
<evidence type="ECO:0000313" key="17">
    <source>
        <dbReference type="Proteomes" id="UP000251617"/>
    </source>
</evidence>
<evidence type="ECO:0000256" key="3">
    <source>
        <dbReference type="ARBA" id="ARBA00007261"/>
    </source>
</evidence>
<evidence type="ECO:0000259" key="13">
    <source>
        <dbReference type="Pfam" id="PF00675"/>
    </source>
</evidence>
<dbReference type="AlphaFoldDB" id="A0AAD0P8Y5"/>
<feature type="domain" description="Coenzyme PQQ synthesis protein F-like C-terminal lobe" evidence="15">
    <location>
        <begin position="627"/>
        <end position="687"/>
    </location>
</feature>
<feature type="domain" description="Coenzyme PQQ synthesis protein F C-terminal lobe" evidence="14">
    <location>
        <begin position="430"/>
        <end position="539"/>
    </location>
</feature>
<evidence type="ECO:0000259" key="15">
    <source>
        <dbReference type="Pfam" id="PF22456"/>
    </source>
</evidence>
<evidence type="ECO:0000313" key="16">
    <source>
        <dbReference type="EMBL" id="AXA22969.1"/>
    </source>
</evidence>
<feature type="domain" description="Peptidase M16 N-terminal" evidence="13">
    <location>
        <begin position="18"/>
        <end position="140"/>
    </location>
</feature>
<protein>
    <recommendedName>
        <fullName evidence="4">Coenzyme PQQ synthesis protein F</fullName>
    </recommendedName>
    <alternativeName>
        <fullName evidence="12">Pyrroloquinoline quinone biosynthesis protein F</fullName>
    </alternativeName>
</protein>
<evidence type="ECO:0000256" key="6">
    <source>
        <dbReference type="ARBA" id="ARBA00022723"/>
    </source>
</evidence>
<dbReference type="PROSITE" id="PS00143">
    <property type="entry name" value="INSULINASE"/>
    <property type="match status" value="1"/>
</dbReference>
<name>A0AAD0P8Y5_PSEPU</name>
<dbReference type="PANTHER" id="PTHR43690:SF18">
    <property type="entry name" value="INSULIN-DEGRADING ENZYME-RELATED"/>
    <property type="match status" value="1"/>
</dbReference>
<evidence type="ECO:0000256" key="5">
    <source>
        <dbReference type="ARBA" id="ARBA00022670"/>
    </source>
</evidence>
<evidence type="ECO:0000256" key="8">
    <source>
        <dbReference type="ARBA" id="ARBA00022833"/>
    </source>
</evidence>
<dbReference type="Pfam" id="PF00675">
    <property type="entry name" value="Peptidase_M16"/>
    <property type="match status" value="1"/>
</dbReference>
<dbReference type="InterPro" id="IPR054734">
    <property type="entry name" value="PqqF-like_C_4"/>
</dbReference>
<reference evidence="16 17" key="1">
    <citation type="submission" date="2018-06" db="EMBL/GenBank/DDBJ databases">
        <title>The genome of Pseudomonas putida NX-1, a lignin degrader.</title>
        <authorList>
            <person name="Xu Z."/>
        </authorList>
    </citation>
    <scope>NUCLEOTIDE SEQUENCE [LARGE SCALE GENOMIC DNA]</scope>
    <source>
        <strain evidence="16 17">NX-1</strain>
    </source>
</reference>
<dbReference type="Gene3D" id="3.30.830.10">
    <property type="entry name" value="Metalloenzyme, LuxS/M16 peptidase-like"/>
    <property type="match status" value="2"/>
</dbReference>
<dbReference type="EMBL" id="CP030750">
    <property type="protein sequence ID" value="AXA22969.1"/>
    <property type="molecule type" value="Genomic_DNA"/>
</dbReference>
<dbReference type="InterPro" id="IPR011765">
    <property type="entry name" value="Pept_M16_N"/>
</dbReference>
<organism evidence="16 17">
    <name type="scientific">Pseudomonas putida</name>
    <name type="common">Arthrobacter siderocapsulatus</name>
    <dbReference type="NCBI Taxonomy" id="303"/>
    <lineage>
        <taxon>Bacteria</taxon>
        <taxon>Pseudomonadati</taxon>
        <taxon>Pseudomonadota</taxon>
        <taxon>Gammaproteobacteria</taxon>
        <taxon>Pseudomonadales</taxon>
        <taxon>Pseudomonadaceae</taxon>
        <taxon>Pseudomonas</taxon>
    </lineage>
</organism>
<dbReference type="GO" id="GO:0018189">
    <property type="term" value="P:pyrroloquinoline quinone biosynthetic process"/>
    <property type="evidence" value="ECO:0007669"/>
    <property type="project" value="UniProtKB-KW"/>
</dbReference>
<dbReference type="SUPFAM" id="SSF63411">
    <property type="entry name" value="LuxS/MPP-like metallohydrolase"/>
    <property type="match status" value="2"/>
</dbReference>
<evidence type="ECO:0000256" key="2">
    <source>
        <dbReference type="ARBA" id="ARBA00004886"/>
    </source>
</evidence>
<comment type="pathway">
    <text evidence="2">Cofactor biosynthesis; pyrroloquinoline quinone biosynthesis.</text>
</comment>
<dbReference type="GO" id="GO:0008270">
    <property type="term" value="F:zinc ion binding"/>
    <property type="evidence" value="ECO:0007669"/>
    <property type="project" value="InterPro"/>
</dbReference>
<keyword evidence="5" id="KW-0645">Protease</keyword>
<dbReference type="InterPro" id="IPR011249">
    <property type="entry name" value="Metalloenz_LuxS/M16"/>
</dbReference>
<proteinExistence type="inferred from homology"/>
<dbReference type="InterPro" id="IPR001431">
    <property type="entry name" value="Pept_M16_Zn_BS"/>
</dbReference>
<sequence length="777" mass="85509">MTDAINTLTLPNGLRLTLRHAPRLKRAAAALRVHAGSHDAPARWPGIAHFLEHLLFLGTARFPLEDGLMRHVQEFGGQVNASTRERTTDFFFEVPPTALGSALERLCQMLVEPDLSLARQHREREVIHAEFIAWSRNAEAQRQFRLLQCVSPHHPLSGFHAGNRYSLALQDPAFQRALGDFHARFYRGGQIHLSLCGPQSLMQLEALGRQFGSLFRAGEMQAQTPPAPLLDTPLIELEASRGGLDLLFAHEHLPPGAEQALDLLQACLNDSRPGGWLDALRQRSWLQEVHSDSLYAFAGQLLWHIRLQLQPDAPPAEVRALLHGWFGALRRLDAAALNNEFERLQHSRKQAASALELARRDSAQRPFEALDAQALKAFKALLDDLPSGEQGQWQQPHDEPLLIADLPVGCAALPDDLTVSDILPVERGLATLYLRWRIASPLRERFHAVLSQALQPLLERARRASLQLDFSLIGEHWQLRCAGTSGAVIRTLDLALEHLRHPAPHLLNTPAPAEPAHIPIRALLKALPDHLREATIQPQPACLLDLTMLGQIWASAPRHGLAIGFDGAAQAALGAVLAHAPGLPGPPPPLSRSLPARRWLHHPTGGSEHALLLFCPVPAHDEGAGRVLAQALQGPVYQRLRVELQLGYAVFSAFRQIEGQGGLLFGVQSPQATPGQILEHLLSLLADGVTFDPAAVRALAAQFEEPAMANAEVAEWAWQTYLATEPTDLSHLRRSILRTDQPILDDLVKRLLDAEHGWLCLATSEAPDARFAQIPSV</sequence>
<evidence type="ECO:0000256" key="7">
    <source>
        <dbReference type="ARBA" id="ARBA00022801"/>
    </source>
</evidence>
<accession>A0AAD0P8Y5</accession>
<comment type="function">
    <text evidence="11">Required for coenzyme pyrroloquinoline quinone (PQQ) biosynthesis. It is thought that this protein is a protease that cleaves peptides bond in a small peptide (gene pqqA), providing the glutamate and tyrosine residues which are necessary for the synthesis of PQQ.</text>
</comment>
<keyword evidence="9" id="KW-0884">PQQ biosynthesis</keyword>
<dbReference type="InterPro" id="IPR011844">
    <property type="entry name" value="PQQ_synth_PqqF"/>
</dbReference>
<dbReference type="InterPro" id="IPR050626">
    <property type="entry name" value="Peptidase_M16"/>
</dbReference>
<keyword evidence="8" id="KW-0862">Zinc</keyword>
<dbReference type="InterPro" id="IPR054733">
    <property type="entry name" value="PqqF_C_3"/>
</dbReference>
<keyword evidence="10" id="KW-0482">Metalloprotease</keyword>
<evidence type="ECO:0000256" key="4">
    <source>
        <dbReference type="ARBA" id="ARBA00015088"/>
    </source>
</evidence>
<evidence type="ECO:0000259" key="14">
    <source>
        <dbReference type="Pfam" id="PF22455"/>
    </source>
</evidence>
<dbReference type="Pfam" id="PF22455">
    <property type="entry name" value="PqqF_C_3"/>
    <property type="match status" value="1"/>
</dbReference>
<dbReference type="NCBIfam" id="TIGR02110">
    <property type="entry name" value="PQQ_syn_pqqF"/>
    <property type="match status" value="1"/>
</dbReference>
<evidence type="ECO:0000256" key="10">
    <source>
        <dbReference type="ARBA" id="ARBA00023049"/>
    </source>
</evidence>
<comment type="similarity">
    <text evidence="3">Belongs to the peptidase M16 family.</text>
</comment>
<keyword evidence="7 16" id="KW-0378">Hydrolase</keyword>
<dbReference type="GO" id="GO:0006508">
    <property type="term" value="P:proteolysis"/>
    <property type="evidence" value="ECO:0007669"/>
    <property type="project" value="UniProtKB-KW"/>
</dbReference>
<dbReference type="PANTHER" id="PTHR43690">
    <property type="entry name" value="NARDILYSIN"/>
    <property type="match status" value="1"/>
</dbReference>
<dbReference type="Proteomes" id="UP000251617">
    <property type="component" value="Chromosome"/>
</dbReference>
<comment type="cofactor">
    <cofactor evidence="1">
        <name>Zn(2+)</name>
        <dbReference type="ChEBI" id="CHEBI:29105"/>
    </cofactor>
</comment>
<evidence type="ECO:0000256" key="11">
    <source>
        <dbReference type="ARBA" id="ARBA00024932"/>
    </source>
</evidence>